<evidence type="ECO:0000313" key="1">
    <source>
        <dbReference type="EMBL" id="OWP61354.1"/>
    </source>
</evidence>
<proteinExistence type="predicted"/>
<evidence type="ECO:0008006" key="3">
    <source>
        <dbReference type="Google" id="ProtNLM"/>
    </source>
</evidence>
<gene>
    <name evidence="1" type="ORF">CDA63_19850</name>
</gene>
<protein>
    <recommendedName>
        <fullName evidence="3">WG repeat-containing protein</fullName>
    </recommendedName>
</protein>
<organism evidence="1 2">
    <name type="scientific">Hymenobacter amundsenii</name>
    <dbReference type="NCBI Taxonomy" id="2006685"/>
    <lineage>
        <taxon>Bacteria</taxon>
        <taxon>Pseudomonadati</taxon>
        <taxon>Bacteroidota</taxon>
        <taxon>Cytophagia</taxon>
        <taxon>Cytophagales</taxon>
        <taxon>Hymenobacteraceae</taxon>
        <taxon>Hymenobacter</taxon>
    </lineage>
</organism>
<dbReference type="Pfam" id="PF14903">
    <property type="entry name" value="WG_beta_rep"/>
    <property type="match status" value="2"/>
</dbReference>
<name>A0A246FFQ7_9BACT</name>
<keyword evidence="2" id="KW-1185">Reference proteome</keyword>
<reference evidence="1 2" key="1">
    <citation type="submission" date="2017-06" db="EMBL/GenBank/DDBJ databases">
        <title>Hymenobacter amundsenii sp. nov. isolated from regoliths in Antarctica.</title>
        <authorList>
            <person name="Sedlacek I."/>
            <person name="Kralova S."/>
            <person name="Pantucek R."/>
            <person name="Svec P."/>
            <person name="Holochova P."/>
            <person name="Stankova E."/>
            <person name="Vrbovska V."/>
            <person name="Busse H.-J."/>
        </authorList>
    </citation>
    <scope>NUCLEOTIDE SEQUENCE [LARGE SCALE GENOMIC DNA]</scope>
    <source>
        <strain evidence="1 2">CCM 8682</strain>
    </source>
</reference>
<dbReference type="InterPro" id="IPR032774">
    <property type="entry name" value="WG_beta_rep"/>
</dbReference>
<accession>A0A246FFQ7</accession>
<dbReference type="AlphaFoldDB" id="A0A246FFQ7"/>
<comment type="caution">
    <text evidence="1">The sequence shown here is derived from an EMBL/GenBank/DDBJ whole genome shotgun (WGS) entry which is preliminary data.</text>
</comment>
<dbReference type="EMBL" id="NIRR01000079">
    <property type="protein sequence ID" value="OWP61354.1"/>
    <property type="molecule type" value="Genomic_DNA"/>
</dbReference>
<sequence>MCVSCRPSRPLLVEDGVGHYYFQDKRTGQTIGGPYTGLYNQLSDSKPQPLPRRVLIEAWDATQKGLPWLLNAWGERTVRAFFFDNGPDYVAQGLMRYTNDSAQVGFANRRGRVKIPAQFTIAYPFRQGYSIVGQGSHQEPLYPGDTEHMVWRGGKWGIIDRRGRIVAPLQYDELSPIRENTKWLEAVNGTDIFLINRKGRRLSARTYTTYGQWPDTTQTYSFPPDSKSEW</sequence>
<evidence type="ECO:0000313" key="2">
    <source>
        <dbReference type="Proteomes" id="UP000197277"/>
    </source>
</evidence>
<dbReference type="Proteomes" id="UP000197277">
    <property type="component" value="Unassembled WGS sequence"/>
</dbReference>